<comment type="caution">
    <text evidence="1">The sequence shown here is derived from an EMBL/GenBank/DDBJ whole genome shotgun (WGS) entry which is preliminary data.</text>
</comment>
<dbReference type="Proteomes" id="UP000793456">
    <property type="component" value="Chromosome I"/>
</dbReference>
<gene>
    <name evidence="1" type="ORF">E3U43_008582</name>
</gene>
<name>A0ACD3RUV5_LARCR</name>
<protein>
    <submittedName>
        <fullName evidence="1">Uncharacterized protein</fullName>
    </submittedName>
</protein>
<organism evidence="1 2">
    <name type="scientific">Larimichthys crocea</name>
    <name type="common">Large yellow croaker</name>
    <name type="synonym">Pseudosciaena crocea</name>
    <dbReference type="NCBI Taxonomy" id="215358"/>
    <lineage>
        <taxon>Eukaryota</taxon>
        <taxon>Metazoa</taxon>
        <taxon>Chordata</taxon>
        <taxon>Craniata</taxon>
        <taxon>Vertebrata</taxon>
        <taxon>Euteleostomi</taxon>
        <taxon>Actinopterygii</taxon>
        <taxon>Neopterygii</taxon>
        <taxon>Teleostei</taxon>
        <taxon>Neoteleostei</taxon>
        <taxon>Acanthomorphata</taxon>
        <taxon>Eupercaria</taxon>
        <taxon>Sciaenidae</taxon>
        <taxon>Larimichthys</taxon>
    </lineage>
</organism>
<proteinExistence type="predicted"/>
<accession>A0ACD3RUV5</accession>
<evidence type="ECO:0000313" key="2">
    <source>
        <dbReference type="Proteomes" id="UP000793456"/>
    </source>
</evidence>
<dbReference type="EMBL" id="CM011674">
    <property type="protein sequence ID" value="TMS23276.1"/>
    <property type="molecule type" value="Genomic_DNA"/>
</dbReference>
<sequence>MAFFLISILQFLKPNKQNYEGFYIKGILNSIIPADGQNQSSSSLLSERVHYESPHMMSSSTETCAAPDVHTPEDGKELGGKDTACQKSKSQDKQMTNQSENGEEKDEEFTTSLSVGDGRYLVDLGSSSEFIVDEESILQLFKTCRECNRKCLVRKHVKGLKLVVYQTCRFCQSHRTWTNLPDEDDDHFQINGKDAVHGQTSSATSPSSNTS</sequence>
<evidence type="ECO:0000313" key="1">
    <source>
        <dbReference type="EMBL" id="TMS23276.1"/>
    </source>
</evidence>
<reference evidence="1" key="1">
    <citation type="submission" date="2018-11" db="EMBL/GenBank/DDBJ databases">
        <title>The sequence and de novo assembly of Larimichthys crocea genome using PacBio and Hi-C technologies.</title>
        <authorList>
            <person name="Xu P."/>
            <person name="Chen B."/>
            <person name="Zhou Z."/>
            <person name="Ke Q."/>
            <person name="Wu Y."/>
            <person name="Bai H."/>
            <person name="Pu F."/>
        </authorList>
    </citation>
    <scope>NUCLEOTIDE SEQUENCE</scope>
    <source>
        <tissue evidence="1">Muscle</tissue>
    </source>
</reference>
<keyword evidence="2" id="KW-1185">Reference proteome</keyword>